<evidence type="ECO:0000256" key="3">
    <source>
        <dbReference type="ARBA" id="ARBA00022475"/>
    </source>
</evidence>
<evidence type="ECO:0000313" key="11">
    <source>
        <dbReference type="Proteomes" id="UP001596547"/>
    </source>
</evidence>
<dbReference type="RefSeq" id="WP_276304118.1">
    <property type="nucleotide sequence ID" value="NZ_CP119992.1"/>
</dbReference>
<comment type="subcellular location">
    <subcellularLocation>
        <location evidence="1 7">Cell membrane</location>
        <topology evidence="1 7">Multi-pass membrane protein</topology>
    </subcellularLocation>
</comment>
<evidence type="ECO:0000313" key="10">
    <source>
        <dbReference type="EMBL" id="MFC7316616.1"/>
    </source>
</evidence>
<evidence type="ECO:0000256" key="5">
    <source>
        <dbReference type="ARBA" id="ARBA00022989"/>
    </source>
</evidence>
<keyword evidence="6 7" id="KW-0472">Membrane</keyword>
<comment type="similarity">
    <text evidence="7">Belongs to the binding-protein-dependent transport system permease family.</text>
</comment>
<dbReference type="EMBL" id="JBHTBF010000002">
    <property type="protein sequence ID" value="MFC7316616.1"/>
    <property type="molecule type" value="Genomic_DNA"/>
</dbReference>
<accession>A0ABD6A8U7</accession>
<keyword evidence="2 7" id="KW-0813">Transport</keyword>
<name>A0ABD6A8U7_9EURY</name>
<dbReference type="InterPro" id="IPR035906">
    <property type="entry name" value="MetI-like_sf"/>
</dbReference>
<reference evidence="10 11" key="1">
    <citation type="journal article" date="2019" name="Int. J. Syst. Evol. Microbiol.">
        <title>The Global Catalogue of Microorganisms (GCM) 10K type strain sequencing project: providing services to taxonomists for standard genome sequencing and annotation.</title>
        <authorList>
            <consortium name="The Broad Institute Genomics Platform"/>
            <consortium name="The Broad Institute Genome Sequencing Center for Infectious Disease"/>
            <person name="Wu L."/>
            <person name="Ma J."/>
        </authorList>
    </citation>
    <scope>NUCLEOTIDE SEQUENCE [LARGE SCALE GENOMIC DNA]</scope>
    <source>
        <strain evidence="10 11">PSR21</strain>
    </source>
</reference>
<dbReference type="Gene3D" id="1.10.3720.10">
    <property type="entry name" value="MetI-like"/>
    <property type="match status" value="1"/>
</dbReference>
<keyword evidence="11" id="KW-1185">Reference proteome</keyword>
<evidence type="ECO:0000256" key="4">
    <source>
        <dbReference type="ARBA" id="ARBA00022692"/>
    </source>
</evidence>
<dbReference type="InterPro" id="IPR000515">
    <property type="entry name" value="MetI-like"/>
</dbReference>
<keyword evidence="3" id="KW-1003">Cell membrane</keyword>
<protein>
    <submittedName>
        <fullName evidence="10">ABC transporter permease</fullName>
    </submittedName>
</protein>
<feature type="transmembrane region" description="Helical" evidence="7">
    <location>
        <begin position="242"/>
        <end position="262"/>
    </location>
</feature>
<evidence type="ECO:0000256" key="2">
    <source>
        <dbReference type="ARBA" id="ARBA00022448"/>
    </source>
</evidence>
<feature type="region of interest" description="Disordered" evidence="8">
    <location>
        <begin position="1"/>
        <end position="22"/>
    </location>
</feature>
<evidence type="ECO:0000256" key="7">
    <source>
        <dbReference type="RuleBase" id="RU363032"/>
    </source>
</evidence>
<organism evidence="10 11">
    <name type="scientific">Halomarina halobia</name>
    <dbReference type="NCBI Taxonomy" id="3033386"/>
    <lineage>
        <taxon>Archaea</taxon>
        <taxon>Methanobacteriati</taxon>
        <taxon>Methanobacteriota</taxon>
        <taxon>Stenosarchaea group</taxon>
        <taxon>Halobacteria</taxon>
        <taxon>Halobacteriales</taxon>
        <taxon>Natronomonadaceae</taxon>
        <taxon>Halomarina</taxon>
    </lineage>
</organism>
<dbReference type="Pfam" id="PF00528">
    <property type="entry name" value="BPD_transp_1"/>
    <property type="match status" value="1"/>
</dbReference>
<evidence type="ECO:0000259" key="9">
    <source>
        <dbReference type="PROSITE" id="PS50928"/>
    </source>
</evidence>
<keyword evidence="5 7" id="KW-1133">Transmembrane helix</keyword>
<evidence type="ECO:0000256" key="6">
    <source>
        <dbReference type="ARBA" id="ARBA00023136"/>
    </source>
</evidence>
<dbReference type="Proteomes" id="UP001596547">
    <property type="component" value="Unassembled WGS sequence"/>
</dbReference>
<dbReference type="PANTHER" id="PTHR30151">
    <property type="entry name" value="ALKANE SULFONATE ABC TRANSPORTER-RELATED, MEMBRANE SUBUNIT"/>
    <property type="match status" value="1"/>
</dbReference>
<dbReference type="PROSITE" id="PS50928">
    <property type="entry name" value="ABC_TM1"/>
    <property type="match status" value="1"/>
</dbReference>
<dbReference type="CDD" id="cd06261">
    <property type="entry name" value="TM_PBP2"/>
    <property type="match status" value="1"/>
</dbReference>
<evidence type="ECO:0000256" key="1">
    <source>
        <dbReference type="ARBA" id="ARBA00004651"/>
    </source>
</evidence>
<keyword evidence="4 7" id="KW-0812">Transmembrane</keyword>
<gene>
    <name evidence="10" type="ORF">ACFQPE_07370</name>
</gene>
<feature type="domain" description="ABC transmembrane type-1" evidence="9">
    <location>
        <begin position="75"/>
        <end position="259"/>
    </location>
</feature>
<proteinExistence type="inferred from homology"/>
<sequence length="269" mass="28298">MTGHRREQGEGGNRSRPNGARRVRARVRQYRPALALLALLLVAWQLATVLFAVPTVVLPSPLDVGAALVDAWPTLLGDALVTGVTAALGLAGGVCVGLVVAFGMTTSRTVEAVARPYVVGLRIAPLVAVAPLLFLWFGRGILPRALLVTTMTQFPVAVASAGGLRAVPREYLDLARSVAASPRRTFLRIRVPAAAPSVFAGVKLAAALAVIGTVVAEFVTLTAGLGYRVFVTAANLQTARTYAALSVLVALGLAFYLVPGWIERRSRSR</sequence>
<feature type="transmembrane region" description="Helical" evidence="7">
    <location>
        <begin position="79"/>
        <end position="105"/>
    </location>
</feature>
<feature type="transmembrane region" description="Helical" evidence="7">
    <location>
        <begin position="204"/>
        <end position="230"/>
    </location>
</feature>
<evidence type="ECO:0000256" key="8">
    <source>
        <dbReference type="SAM" id="MobiDB-lite"/>
    </source>
</evidence>
<comment type="caution">
    <text evidence="10">The sequence shown here is derived from an EMBL/GenBank/DDBJ whole genome shotgun (WGS) entry which is preliminary data.</text>
</comment>
<dbReference type="SUPFAM" id="SSF161098">
    <property type="entry name" value="MetI-like"/>
    <property type="match status" value="1"/>
</dbReference>
<feature type="transmembrane region" description="Helical" evidence="7">
    <location>
        <begin position="34"/>
        <end position="59"/>
    </location>
</feature>
<feature type="transmembrane region" description="Helical" evidence="7">
    <location>
        <begin position="117"/>
        <end position="138"/>
    </location>
</feature>
<dbReference type="AlphaFoldDB" id="A0ABD6A8U7"/>
<dbReference type="GO" id="GO:0005886">
    <property type="term" value="C:plasma membrane"/>
    <property type="evidence" value="ECO:0007669"/>
    <property type="project" value="UniProtKB-SubCell"/>
</dbReference>
<dbReference type="PANTHER" id="PTHR30151:SF20">
    <property type="entry name" value="ABC TRANSPORTER PERMEASE PROTEIN HI_0355-RELATED"/>
    <property type="match status" value="1"/>
</dbReference>
<dbReference type="GeneID" id="79316740"/>